<dbReference type="InterPro" id="IPR025668">
    <property type="entry name" value="Tnp_DDE_dom"/>
</dbReference>
<dbReference type="EMBL" id="BARU01047596">
    <property type="protein sequence ID" value="GAI00538.1"/>
    <property type="molecule type" value="Genomic_DNA"/>
</dbReference>
<feature type="non-terminal residue" evidence="2">
    <location>
        <position position="1"/>
    </location>
</feature>
<dbReference type="AlphaFoldDB" id="X1K1Z0"/>
<organism evidence="2">
    <name type="scientific">marine sediment metagenome</name>
    <dbReference type="NCBI Taxonomy" id="412755"/>
    <lineage>
        <taxon>unclassified sequences</taxon>
        <taxon>metagenomes</taxon>
        <taxon>ecological metagenomes</taxon>
    </lineage>
</organism>
<dbReference type="Pfam" id="PF13586">
    <property type="entry name" value="DDE_Tnp_1_2"/>
    <property type="match status" value="1"/>
</dbReference>
<evidence type="ECO:0000313" key="2">
    <source>
        <dbReference type="EMBL" id="GAI00538.1"/>
    </source>
</evidence>
<protein>
    <recommendedName>
        <fullName evidence="1">Transposase DDE domain-containing protein</fullName>
    </recommendedName>
</protein>
<dbReference type="PANTHER" id="PTHR30007:SF0">
    <property type="entry name" value="TRANSPOSASE"/>
    <property type="match status" value="1"/>
</dbReference>
<sequence>IVKRNSDLKGFHILPKRWIVERTFAWFGKYRRLSKDYEFLPDTSENMIYLAMIHLMLRRLAKKSGRVSCL</sequence>
<reference evidence="2" key="1">
    <citation type="journal article" date="2014" name="Front. Microbiol.">
        <title>High frequency of phylogenetically diverse reductive dehalogenase-homologous genes in deep subseafloor sedimentary metagenomes.</title>
        <authorList>
            <person name="Kawai M."/>
            <person name="Futagami T."/>
            <person name="Toyoda A."/>
            <person name="Takaki Y."/>
            <person name="Nishi S."/>
            <person name="Hori S."/>
            <person name="Arai W."/>
            <person name="Tsubouchi T."/>
            <person name="Morono Y."/>
            <person name="Uchiyama I."/>
            <person name="Ito T."/>
            <person name="Fujiyama A."/>
            <person name="Inagaki F."/>
            <person name="Takami H."/>
        </authorList>
    </citation>
    <scope>NUCLEOTIDE SEQUENCE</scope>
    <source>
        <strain evidence="2">Expedition CK06-06</strain>
    </source>
</reference>
<gene>
    <name evidence="2" type="ORF">S03H2_71236</name>
</gene>
<dbReference type="PANTHER" id="PTHR30007">
    <property type="entry name" value="PHP DOMAIN PROTEIN"/>
    <property type="match status" value="1"/>
</dbReference>
<feature type="domain" description="Transposase DDE" evidence="1">
    <location>
        <begin position="11"/>
        <end position="58"/>
    </location>
</feature>
<evidence type="ECO:0000259" key="1">
    <source>
        <dbReference type="Pfam" id="PF13586"/>
    </source>
</evidence>
<name>X1K1Z0_9ZZZZ</name>
<comment type="caution">
    <text evidence="2">The sequence shown here is derived from an EMBL/GenBank/DDBJ whole genome shotgun (WGS) entry which is preliminary data.</text>
</comment>
<proteinExistence type="predicted"/>
<accession>X1K1Z0</accession>